<feature type="coiled-coil region" evidence="4">
    <location>
        <begin position="192"/>
        <end position="220"/>
    </location>
</feature>
<evidence type="ECO:0000256" key="4">
    <source>
        <dbReference type="SAM" id="Coils"/>
    </source>
</evidence>
<dbReference type="STRING" id="1054147.F4PL08"/>
<keyword evidence="3" id="KW-0539">Nucleus</keyword>
<dbReference type="EMBL" id="GL883008">
    <property type="protein sequence ID" value="EGG23230.1"/>
    <property type="molecule type" value="Genomic_DNA"/>
</dbReference>
<comment type="similarity">
    <text evidence="2">Belongs to the akirin family.</text>
</comment>
<evidence type="ECO:0000256" key="5">
    <source>
        <dbReference type="SAM" id="MobiDB-lite"/>
    </source>
</evidence>
<dbReference type="RefSeq" id="XP_004361081.1">
    <property type="nucleotide sequence ID" value="XM_004361024.1"/>
</dbReference>
<feature type="compositionally biased region" description="Low complexity" evidence="5">
    <location>
        <begin position="33"/>
        <end position="58"/>
    </location>
</feature>
<evidence type="ECO:0000256" key="2">
    <source>
        <dbReference type="ARBA" id="ARBA00005625"/>
    </source>
</evidence>
<feature type="compositionally biased region" description="Low complexity" evidence="5">
    <location>
        <begin position="70"/>
        <end position="84"/>
    </location>
</feature>
<dbReference type="GO" id="GO:0003712">
    <property type="term" value="F:transcription coregulator activity"/>
    <property type="evidence" value="ECO:0007669"/>
    <property type="project" value="TreeGrafter"/>
</dbReference>
<evidence type="ECO:0000256" key="1">
    <source>
        <dbReference type="ARBA" id="ARBA00004123"/>
    </source>
</evidence>
<gene>
    <name evidence="6" type="ORF">DFA_05362</name>
</gene>
<reference evidence="7" key="1">
    <citation type="journal article" date="2011" name="Genome Res.">
        <title>Phylogeny-wide analysis of social amoeba genomes highlights ancient origins for complex intercellular communication.</title>
        <authorList>
            <person name="Heidel A.J."/>
            <person name="Lawal H.M."/>
            <person name="Felder M."/>
            <person name="Schilde C."/>
            <person name="Helps N.R."/>
            <person name="Tunggal B."/>
            <person name="Rivero F."/>
            <person name="John U."/>
            <person name="Schleicher M."/>
            <person name="Eichinger L."/>
            <person name="Platzer M."/>
            <person name="Noegel A.A."/>
            <person name="Schaap P."/>
            <person name="Gloeckner G."/>
        </authorList>
    </citation>
    <scope>NUCLEOTIDE SEQUENCE [LARGE SCALE GENOMIC DNA]</scope>
    <source>
        <strain evidence="7">SH3</strain>
    </source>
</reference>
<keyword evidence="7" id="KW-1185">Reference proteome</keyword>
<dbReference type="KEGG" id="dfa:DFA_05362"/>
<organism evidence="6 7">
    <name type="scientific">Cavenderia fasciculata</name>
    <name type="common">Slime mold</name>
    <name type="synonym">Dictyostelium fasciculatum</name>
    <dbReference type="NCBI Taxonomy" id="261658"/>
    <lineage>
        <taxon>Eukaryota</taxon>
        <taxon>Amoebozoa</taxon>
        <taxon>Evosea</taxon>
        <taxon>Eumycetozoa</taxon>
        <taxon>Dictyostelia</taxon>
        <taxon>Acytosteliales</taxon>
        <taxon>Cavenderiaceae</taxon>
        <taxon>Cavenderia</taxon>
    </lineage>
</organism>
<proteinExistence type="inferred from homology"/>
<feature type="region of interest" description="Disordered" evidence="5">
    <location>
        <begin position="1"/>
        <end position="58"/>
    </location>
</feature>
<dbReference type="GO" id="GO:0005634">
    <property type="term" value="C:nucleus"/>
    <property type="evidence" value="ECO:0007669"/>
    <property type="project" value="UniProtKB-SubCell"/>
</dbReference>
<dbReference type="AlphaFoldDB" id="F4PL08"/>
<evidence type="ECO:0000313" key="7">
    <source>
        <dbReference type="Proteomes" id="UP000007797"/>
    </source>
</evidence>
<dbReference type="PANTHER" id="PTHR13293:SF6">
    <property type="entry name" value="AKIRIN-RELATED"/>
    <property type="match status" value="1"/>
</dbReference>
<dbReference type="PANTHER" id="PTHR13293">
    <property type="entry name" value="AKIRIN-RELATED"/>
    <property type="match status" value="1"/>
</dbReference>
<evidence type="ECO:0000313" key="6">
    <source>
        <dbReference type="EMBL" id="EGG23230.1"/>
    </source>
</evidence>
<feature type="region of interest" description="Disordered" evidence="5">
    <location>
        <begin position="155"/>
        <end position="186"/>
    </location>
</feature>
<sequence>MLKLMTNNKRGHDTMSMDTSPITPPCTPFDFSQQQLQQQQLEQQHQHQQQQYQQHQQEQFNRSMIFSSLNNQQQQQQNINSNNNDAHRIKRVRQQTQTFARKDYDYFNKAESPINSVVTNLLSKEMEKKEKKDSNDMFKFNGGQNDHLLKMDSSFVPQQQQQQQQKNNSFSLGGESSSSSSSSGGDKKIFSLEEVRVLIKKALEEHEAKLRQEYETILQDKMHEQFQCFTRYNEDYLSKQLRESDFSYMS</sequence>
<accession>F4PL08</accession>
<dbReference type="Proteomes" id="UP000007797">
    <property type="component" value="Unassembled WGS sequence"/>
</dbReference>
<protein>
    <submittedName>
        <fullName evidence="6">Uncharacterized protein</fullName>
    </submittedName>
</protein>
<feature type="region of interest" description="Disordered" evidence="5">
    <location>
        <begin position="69"/>
        <end position="88"/>
    </location>
</feature>
<dbReference type="OrthoDB" id="10039914at2759"/>
<dbReference type="GO" id="GO:0045944">
    <property type="term" value="P:positive regulation of transcription by RNA polymerase II"/>
    <property type="evidence" value="ECO:0007669"/>
    <property type="project" value="TreeGrafter"/>
</dbReference>
<keyword evidence="4" id="KW-0175">Coiled coil</keyword>
<dbReference type="GeneID" id="14874925"/>
<comment type="subcellular location">
    <subcellularLocation>
        <location evidence="1">Nucleus</location>
    </subcellularLocation>
</comment>
<dbReference type="InterPro" id="IPR024132">
    <property type="entry name" value="Akirin"/>
</dbReference>
<evidence type="ECO:0000256" key="3">
    <source>
        <dbReference type="ARBA" id="ARBA00023242"/>
    </source>
</evidence>
<name>F4PL08_CACFS</name>
<dbReference type="GO" id="GO:0000785">
    <property type="term" value="C:chromatin"/>
    <property type="evidence" value="ECO:0007669"/>
    <property type="project" value="TreeGrafter"/>
</dbReference>
<feature type="compositionally biased region" description="Low complexity" evidence="5">
    <location>
        <begin position="158"/>
        <end position="184"/>
    </location>
</feature>